<keyword evidence="1 6" id="KW-0645">Protease</keyword>
<dbReference type="InterPro" id="IPR001915">
    <property type="entry name" value="Peptidase_M48"/>
</dbReference>
<keyword evidence="2" id="KW-0479">Metal-binding</keyword>
<reference evidence="10" key="1">
    <citation type="submission" date="2016-10" db="EMBL/GenBank/DDBJ databases">
        <authorList>
            <person name="Varghese N."/>
            <person name="Submissions S."/>
        </authorList>
    </citation>
    <scope>NUCLEOTIDE SEQUENCE [LARGE SCALE GENOMIC DNA]</scope>
    <source>
        <strain evidence="10">CGMCC 1.6963</strain>
    </source>
</reference>
<dbReference type="EMBL" id="FOHB01000003">
    <property type="protein sequence ID" value="SES16205.1"/>
    <property type="molecule type" value="Genomic_DNA"/>
</dbReference>
<accession>A0A1H9V3B5</accession>
<dbReference type="GO" id="GO:0004222">
    <property type="term" value="F:metalloendopeptidase activity"/>
    <property type="evidence" value="ECO:0007669"/>
    <property type="project" value="InterPro"/>
</dbReference>
<proteinExistence type="inferred from homology"/>
<dbReference type="Gene3D" id="3.30.2010.10">
    <property type="entry name" value="Metalloproteases ('zincins'), catalytic domain"/>
    <property type="match status" value="1"/>
</dbReference>
<evidence type="ECO:0000256" key="3">
    <source>
        <dbReference type="ARBA" id="ARBA00022801"/>
    </source>
</evidence>
<dbReference type="PANTHER" id="PTHR34978:SF3">
    <property type="entry name" value="SLR0241 PROTEIN"/>
    <property type="match status" value="1"/>
</dbReference>
<evidence type="ECO:0000256" key="7">
    <source>
        <dbReference type="SAM" id="Phobius"/>
    </source>
</evidence>
<dbReference type="GO" id="GO:0046872">
    <property type="term" value="F:metal ion binding"/>
    <property type="evidence" value="ECO:0007669"/>
    <property type="project" value="UniProtKB-KW"/>
</dbReference>
<dbReference type="AlphaFoldDB" id="A0A1H9V3B5"/>
<comment type="cofactor">
    <cofactor evidence="6">
        <name>Zn(2+)</name>
        <dbReference type="ChEBI" id="CHEBI:29105"/>
    </cofactor>
    <text evidence="6">Binds 1 zinc ion per subunit.</text>
</comment>
<feature type="transmembrane region" description="Helical" evidence="7">
    <location>
        <begin position="273"/>
        <end position="293"/>
    </location>
</feature>
<keyword evidence="10" id="KW-1185">Reference proteome</keyword>
<keyword evidence="7" id="KW-0472">Membrane</keyword>
<evidence type="ECO:0000259" key="8">
    <source>
        <dbReference type="Pfam" id="PF01435"/>
    </source>
</evidence>
<evidence type="ECO:0000256" key="4">
    <source>
        <dbReference type="ARBA" id="ARBA00022833"/>
    </source>
</evidence>
<evidence type="ECO:0000313" key="10">
    <source>
        <dbReference type="Proteomes" id="UP000199019"/>
    </source>
</evidence>
<dbReference type="Proteomes" id="UP000199019">
    <property type="component" value="Unassembled WGS sequence"/>
</dbReference>
<evidence type="ECO:0000256" key="5">
    <source>
        <dbReference type="ARBA" id="ARBA00023049"/>
    </source>
</evidence>
<evidence type="ECO:0000256" key="1">
    <source>
        <dbReference type="ARBA" id="ARBA00022670"/>
    </source>
</evidence>
<organism evidence="9 10">
    <name type="scientific">Pedococcus cremeus</name>
    <dbReference type="NCBI Taxonomy" id="587636"/>
    <lineage>
        <taxon>Bacteria</taxon>
        <taxon>Bacillati</taxon>
        <taxon>Actinomycetota</taxon>
        <taxon>Actinomycetes</taxon>
        <taxon>Micrococcales</taxon>
        <taxon>Intrasporangiaceae</taxon>
        <taxon>Pedococcus</taxon>
    </lineage>
</organism>
<feature type="domain" description="Peptidase M48" evidence="8">
    <location>
        <begin position="126"/>
        <end position="185"/>
    </location>
</feature>
<dbReference type="GO" id="GO:0006508">
    <property type="term" value="P:proteolysis"/>
    <property type="evidence" value="ECO:0007669"/>
    <property type="project" value="UniProtKB-KW"/>
</dbReference>
<evidence type="ECO:0000313" key="9">
    <source>
        <dbReference type="EMBL" id="SES16205.1"/>
    </source>
</evidence>
<keyword evidence="5 6" id="KW-0482">Metalloprotease</keyword>
<evidence type="ECO:0000256" key="2">
    <source>
        <dbReference type="ARBA" id="ARBA00022723"/>
    </source>
</evidence>
<dbReference type="InterPro" id="IPR052173">
    <property type="entry name" value="Beta-lactam_resp_regulator"/>
</dbReference>
<dbReference type="PANTHER" id="PTHR34978">
    <property type="entry name" value="POSSIBLE SENSOR-TRANSDUCER PROTEIN BLAR"/>
    <property type="match status" value="1"/>
</dbReference>
<dbReference type="Pfam" id="PF01435">
    <property type="entry name" value="Peptidase_M48"/>
    <property type="match status" value="1"/>
</dbReference>
<keyword evidence="7" id="KW-1133">Transmembrane helix</keyword>
<feature type="transmembrane region" description="Helical" evidence="7">
    <location>
        <begin position="34"/>
        <end position="57"/>
    </location>
</feature>
<dbReference type="OrthoDB" id="9785340at2"/>
<keyword evidence="3 6" id="KW-0378">Hydrolase</keyword>
<sequence length="311" mass="32362">MTLLLVPVLVSLALGLVAGPLERRLPPATAARLLTASALVTALATGFVLGVAGFVALSQVPFVAALGQWSRTALQQSHIPQVLGAAAGALVLALIGRAVRHAIVAVRHLCAAEATCRRLGPGADGLVVTDDSVPDAYAVQGLSGRIVVSRAMLSGLPADERRVLLAHEASHLRHRHHVYVQLTQLAAAANPALRQVTDAVQVAVERWADEDAAADVGDRPLAARALARASLLRHRSSTAAPGSRPASALAAVTNSVVVRTQALLRPAPRPRRALVLSTTVLVLCAAAAAGLTAHDTEHQFELARHLLHHTS</sequence>
<comment type="similarity">
    <text evidence="6">Belongs to the peptidase M48 family.</text>
</comment>
<keyword evidence="4 6" id="KW-0862">Zinc</keyword>
<gene>
    <name evidence="9" type="ORF">SAMN05216199_2276</name>
</gene>
<keyword evidence="7" id="KW-0812">Transmembrane</keyword>
<dbReference type="RefSeq" id="WP_091758124.1">
    <property type="nucleotide sequence ID" value="NZ_FOHB01000003.1"/>
</dbReference>
<evidence type="ECO:0000256" key="6">
    <source>
        <dbReference type="RuleBase" id="RU003983"/>
    </source>
</evidence>
<dbReference type="STRING" id="587636.SAMN05216199_2276"/>
<dbReference type="CDD" id="cd07326">
    <property type="entry name" value="M56_BlaR1_MecR1_like"/>
    <property type="match status" value="1"/>
</dbReference>
<name>A0A1H9V3B5_9MICO</name>
<protein>
    <submittedName>
        <fullName evidence="9">Peptidase family M48</fullName>
    </submittedName>
</protein>